<protein>
    <submittedName>
        <fullName evidence="1">CRISPR-associated Csy2 family protein</fullName>
    </submittedName>
</protein>
<evidence type="ECO:0000313" key="1">
    <source>
        <dbReference type="EMBL" id="TCP11457.1"/>
    </source>
</evidence>
<sequence>MSTPNYYLLFDHIKVQSANAISSPITYGFPAISGFVGAIHALSRKLSHKNVKLDGVMIACHNYQIQTHQNSTYSDRTFNQTRNPLKKNGDTASIIEEGKIHLDISLVVEMYVDDEDLDFSLKHIKDDNQKSAVDFLEECKELLWQQRVAGGSIIDIEKVHIFNRSEEEQIPFALVPAFVLVDAREKLSELTQQLQKGISINETEIIPPNDDITTLDVLLETATIHHIPNSPNALANEWETFSIKQGQGWLVPIPIGYQGISPIFKAGEMKNCRTSEYPSQYVETIYSLGKWVFPFNLTSNINEYFWRYTQPDNNLYLFSQGEK</sequence>
<name>A0A4R2MWL3_9PAST</name>
<accession>A0A4R2MWL3</accession>
<dbReference type="InterPro" id="IPR013398">
    <property type="entry name" value="CRISPR-assoc_prot_Csy2"/>
</dbReference>
<comment type="caution">
    <text evidence="1">The sequence shown here is derived from an EMBL/GenBank/DDBJ whole genome shotgun (WGS) entry which is preliminary data.</text>
</comment>
<dbReference type="RefSeq" id="WP_132024715.1">
    <property type="nucleotide sequence ID" value="NZ_SLXI01000007.1"/>
</dbReference>
<dbReference type="AlphaFoldDB" id="A0A4R2MWL3"/>
<reference evidence="1 2" key="1">
    <citation type="submission" date="2019-03" db="EMBL/GenBank/DDBJ databases">
        <title>Genomic Encyclopedia of Type Strains, Phase IV (KMG-IV): sequencing the most valuable type-strain genomes for metagenomic binning, comparative biology and taxonomic classification.</title>
        <authorList>
            <person name="Goeker M."/>
        </authorList>
    </citation>
    <scope>NUCLEOTIDE SEQUENCE [LARGE SCALE GENOMIC DNA]</scope>
    <source>
        <strain evidence="1 2">DSM 28231</strain>
    </source>
</reference>
<dbReference type="Proteomes" id="UP000294841">
    <property type="component" value="Unassembled WGS sequence"/>
</dbReference>
<dbReference type="CDD" id="cd09736">
    <property type="entry name" value="Csy2_I-F"/>
    <property type="match status" value="1"/>
</dbReference>
<organism evidence="1 2">
    <name type="scientific">Bisgaardia hudsonensis</name>
    <dbReference type="NCBI Taxonomy" id="109472"/>
    <lineage>
        <taxon>Bacteria</taxon>
        <taxon>Pseudomonadati</taxon>
        <taxon>Pseudomonadota</taxon>
        <taxon>Gammaproteobacteria</taxon>
        <taxon>Pasteurellales</taxon>
        <taxon>Pasteurellaceae</taxon>
        <taxon>Bisgaardia</taxon>
    </lineage>
</organism>
<gene>
    <name evidence="1" type="ORF">EV697_1078</name>
</gene>
<dbReference type="NCBIfam" id="TIGR02565">
    <property type="entry name" value="cas_Csy2"/>
    <property type="match status" value="1"/>
</dbReference>
<keyword evidence="2" id="KW-1185">Reference proteome</keyword>
<proteinExistence type="predicted"/>
<dbReference type="Pfam" id="PF09614">
    <property type="entry name" value="Cas_Csy2"/>
    <property type="match status" value="1"/>
</dbReference>
<evidence type="ECO:0000313" key="2">
    <source>
        <dbReference type="Proteomes" id="UP000294841"/>
    </source>
</evidence>
<dbReference type="EMBL" id="SLXI01000007">
    <property type="protein sequence ID" value="TCP11457.1"/>
    <property type="molecule type" value="Genomic_DNA"/>
</dbReference>
<dbReference type="OrthoDB" id="1550641at2"/>